<protein>
    <submittedName>
        <fullName evidence="2">Uncharacterized protein</fullName>
    </submittedName>
</protein>
<organism evidence="2 3">
    <name type="scientific">Streptomyces flavotricini</name>
    <dbReference type="NCBI Taxonomy" id="66888"/>
    <lineage>
        <taxon>Bacteria</taxon>
        <taxon>Bacillati</taxon>
        <taxon>Actinomycetota</taxon>
        <taxon>Actinomycetes</taxon>
        <taxon>Kitasatosporales</taxon>
        <taxon>Streptomycetaceae</taxon>
        <taxon>Streptomyces</taxon>
    </lineage>
</organism>
<comment type="caution">
    <text evidence="2">The sequence shown here is derived from an EMBL/GenBank/DDBJ whole genome shotgun (WGS) entry which is preliminary data.</text>
</comment>
<keyword evidence="3" id="KW-1185">Reference proteome</keyword>
<dbReference type="EMBL" id="JAINUL010000001">
    <property type="protein sequence ID" value="MCC0096358.1"/>
    <property type="molecule type" value="Genomic_DNA"/>
</dbReference>
<dbReference type="RefSeq" id="WP_229336795.1">
    <property type="nucleotide sequence ID" value="NZ_JAINUL010000001.1"/>
</dbReference>
<name>A0ABS8E5Z1_9ACTN</name>
<gene>
    <name evidence="2" type="ORF">K7B10_16495</name>
</gene>
<reference evidence="2 3" key="1">
    <citation type="submission" date="2021-08" db="EMBL/GenBank/DDBJ databases">
        <title>Genomic Architecture of Streptomyces flavotricini NGL1 and Streptomyces erythrochromogenes HMS4 With Differential Plant Beneficial attributes and laccase production capabilities.</title>
        <authorList>
            <person name="Salwan R."/>
            <person name="Kaur R."/>
            <person name="Sharma V."/>
        </authorList>
    </citation>
    <scope>NUCLEOTIDE SEQUENCE [LARGE SCALE GENOMIC DNA]</scope>
    <source>
        <strain evidence="2 3">NGL1</strain>
    </source>
</reference>
<feature type="chain" id="PRO_5045561120" evidence="1">
    <location>
        <begin position="23"/>
        <end position="316"/>
    </location>
</feature>
<feature type="signal peptide" evidence="1">
    <location>
        <begin position="1"/>
        <end position="22"/>
    </location>
</feature>
<proteinExistence type="predicted"/>
<evidence type="ECO:0000313" key="3">
    <source>
        <dbReference type="Proteomes" id="UP001520654"/>
    </source>
</evidence>
<sequence length="316" mass="32198">MRSALRTSIVTAALAGALLAPAATAIAAATAPQPVPSTRAPVPSGDNGRYEGRPVHVGNGMVAVLRNGAEGPEAWIRYVGDQWKPGDDYMTHVVGLVTRGQTTAEAYGASFELTKAQTTAPVLVVTTKGVAKSYPLPEGKAGQVCSAEKSQDIGAGMSAKLFTSPDGPRAELWVAGEDTAWRLLDRSYPSLPESAGITARIVNPSGAAPGFEWKTQGGGTPLGRTAFPALPKGCEPNYKITEDQAADKPAPKPAPTVTVHVRPAADVKPQGGAQTVVVPKGGVAAGAQYAAEDTDDSVTVAAGAGLVASSPGSVWP</sequence>
<evidence type="ECO:0000256" key="1">
    <source>
        <dbReference type="SAM" id="SignalP"/>
    </source>
</evidence>
<keyword evidence="1" id="KW-0732">Signal</keyword>
<evidence type="ECO:0000313" key="2">
    <source>
        <dbReference type="EMBL" id="MCC0096358.1"/>
    </source>
</evidence>
<accession>A0ABS8E5Z1</accession>
<dbReference type="Proteomes" id="UP001520654">
    <property type="component" value="Unassembled WGS sequence"/>
</dbReference>